<feature type="compositionally biased region" description="Polar residues" evidence="1">
    <location>
        <begin position="253"/>
        <end position="266"/>
    </location>
</feature>
<protein>
    <submittedName>
        <fullName evidence="3">Uncharacterized protein</fullName>
    </submittedName>
</protein>
<feature type="region of interest" description="Disordered" evidence="1">
    <location>
        <begin position="190"/>
        <end position="324"/>
    </location>
</feature>
<reference evidence="3" key="1">
    <citation type="submission" date="2023-03" db="EMBL/GenBank/DDBJ databases">
        <title>Massive genome expansion in bonnet fungi (Mycena s.s.) driven by repeated elements and novel gene families across ecological guilds.</title>
        <authorList>
            <consortium name="Lawrence Berkeley National Laboratory"/>
            <person name="Harder C.B."/>
            <person name="Miyauchi S."/>
            <person name="Viragh M."/>
            <person name="Kuo A."/>
            <person name="Thoen E."/>
            <person name="Andreopoulos B."/>
            <person name="Lu D."/>
            <person name="Skrede I."/>
            <person name="Drula E."/>
            <person name="Henrissat B."/>
            <person name="Morin E."/>
            <person name="Kohler A."/>
            <person name="Barry K."/>
            <person name="LaButti K."/>
            <person name="Morin E."/>
            <person name="Salamov A."/>
            <person name="Lipzen A."/>
            <person name="Mereny Z."/>
            <person name="Hegedus B."/>
            <person name="Baldrian P."/>
            <person name="Stursova M."/>
            <person name="Weitz H."/>
            <person name="Taylor A."/>
            <person name="Grigoriev I.V."/>
            <person name="Nagy L.G."/>
            <person name="Martin F."/>
            <person name="Kauserud H."/>
        </authorList>
    </citation>
    <scope>NUCLEOTIDE SEQUENCE</scope>
    <source>
        <strain evidence="3">CBHHK002</strain>
    </source>
</reference>
<organism evidence="3 4">
    <name type="scientific">Mycena albidolilacea</name>
    <dbReference type="NCBI Taxonomy" id="1033008"/>
    <lineage>
        <taxon>Eukaryota</taxon>
        <taxon>Fungi</taxon>
        <taxon>Dikarya</taxon>
        <taxon>Basidiomycota</taxon>
        <taxon>Agaricomycotina</taxon>
        <taxon>Agaricomycetes</taxon>
        <taxon>Agaricomycetidae</taxon>
        <taxon>Agaricales</taxon>
        <taxon>Marasmiineae</taxon>
        <taxon>Mycenaceae</taxon>
        <taxon>Mycena</taxon>
    </lineage>
</organism>
<evidence type="ECO:0000256" key="1">
    <source>
        <dbReference type="SAM" id="MobiDB-lite"/>
    </source>
</evidence>
<keyword evidence="2" id="KW-1133">Transmembrane helix</keyword>
<evidence type="ECO:0000313" key="3">
    <source>
        <dbReference type="EMBL" id="KAJ7361524.1"/>
    </source>
</evidence>
<keyword evidence="4" id="KW-1185">Reference proteome</keyword>
<name>A0AAD7F2N1_9AGAR</name>
<feature type="transmembrane region" description="Helical" evidence="2">
    <location>
        <begin position="41"/>
        <end position="63"/>
    </location>
</feature>
<evidence type="ECO:0000313" key="4">
    <source>
        <dbReference type="Proteomes" id="UP001218218"/>
    </source>
</evidence>
<feature type="region of interest" description="Disordered" evidence="1">
    <location>
        <begin position="141"/>
        <end position="168"/>
    </location>
</feature>
<dbReference type="AlphaFoldDB" id="A0AAD7F2N1"/>
<sequence>MIGTSNGQTFTTIVEITSTISAGSTVAASTSTRQPASHTGAIVGGVIGGLAFLGVIGGILFWLRRRSRYKNEFDGNFDPARVTSTRPISSDPEMIQHHTGGGTLPRMDIDDDDDGMGGRLPHSTVGGGIVTPFAYTPTASAYGSTRSRSPPVSSGSPPSMSQYSQDGYTPTMSSAGGYYAAVPQQTQAVGGYYPPAPPSSSSSSGQYIPRNAKEREAGRSGNFAVANPSTDPSDSRPISGGYNDQYQAYLRSGPQQVRRGSQSEYNDPSFHPPLPGASSSGVNPRASGVLVHQDGGRVEHQTVPEEDEIPPTYDSLPNEDSPSR</sequence>
<keyword evidence="2" id="KW-0812">Transmembrane</keyword>
<dbReference type="EMBL" id="JARIHO010000005">
    <property type="protein sequence ID" value="KAJ7361524.1"/>
    <property type="molecule type" value="Genomic_DNA"/>
</dbReference>
<feature type="compositionally biased region" description="Low complexity" evidence="1">
    <location>
        <begin position="144"/>
        <end position="164"/>
    </location>
</feature>
<dbReference type="Proteomes" id="UP001218218">
    <property type="component" value="Unassembled WGS sequence"/>
</dbReference>
<proteinExistence type="predicted"/>
<evidence type="ECO:0000256" key="2">
    <source>
        <dbReference type="SAM" id="Phobius"/>
    </source>
</evidence>
<gene>
    <name evidence="3" type="ORF">DFH08DRAFT_376944</name>
</gene>
<keyword evidence="2" id="KW-0472">Membrane</keyword>
<accession>A0AAD7F2N1</accession>
<feature type="region of interest" description="Disordered" evidence="1">
    <location>
        <begin position="81"/>
        <end position="106"/>
    </location>
</feature>
<feature type="compositionally biased region" description="Basic and acidic residues" evidence="1">
    <location>
        <begin position="294"/>
        <end position="303"/>
    </location>
</feature>
<dbReference type="Gene3D" id="1.20.5.510">
    <property type="entry name" value="Single helix bin"/>
    <property type="match status" value="1"/>
</dbReference>
<comment type="caution">
    <text evidence="3">The sequence shown here is derived from an EMBL/GenBank/DDBJ whole genome shotgun (WGS) entry which is preliminary data.</text>
</comment>